<dbReference type="InterPro" id="IPR006016">
    <property type="entry name" value="UspA"/>
</dbReference>
<dbReference type="CDD" id="cd00293">
    <property type="entry name" value="USP-like"/>
    <property type="match status" value="1"/>
</dbReference>
<dbReference type="PANTHER" id="PTHR31964">
    <property type="entry name" value="ADENINE NUCLEOTIDE ALPHA HYDROLASES-LIKE SUPERFAMILY PROTEIN"/>
    <property type="match status" value="1"/>
</dbReference>
<feature type="domain" description="UspA" evidence="2">
    <location>
        <begin position="1"/>
        <end position="141"/>
    </location>
</feature>
<proteinExistence type="inferred from homology"/>
<protein>
    <submittedName>
        <fullName evidence="3">Nucleotide-binding universal stress UspA family protein</fullName>
    </submittedName>
</protein>
<evidence type="ECO:0000313" key="3">
    <source>
        <dbReference type="EMBL" id="MBP2001228.1"/>
    </source>
</evidence>
<dbReference type="PANTHER" id="PTHR31964:SF113">
    <property type="entry name" value="USPA DOMAIN-CONTAINING PROTEIN"/>
    <property type="match status" value="1"/>
</dbReference>
<dbReference type="Gene3D" id="3.40.50.620">
    <property type="entry name" value="HUPs"/>
    <property type="match status" value="1"/>
</dbReference>
<comment type="caution">
    <text evidence="3">The sequence shown here is derived from an EMBL/GenBank/DDBJ whole genome shotgun (WGS) entry which is preliminary data.</text>
</comment>
<evidence type="ECO:0000256" key="1">
    <source>
        <dbReference type="ARBA" id="ARBA00008791"/>
    </source>
</evidence>
<dbReference type="RefSeq" id="WP_209862173.1">
    <property type="nucleotide sequence ID" value="NZ_JAGGLD010000003.1"/>
</dbReference>
<dbReference type="EMBL" id="JAGGLD010000003">
    <property type="protein sequence ID" value="MBP2001228.1"/>
    <property type="molecule type" value="Genomic_DNA"/>
</dbReference>
<sequence>MYQRLLVPVDGSEHALRAMQSAKDLVSTMKSQNIELTLLHINPQLSYTEPPLGVDVDSRLEDEGEQLMAPAYAILEGISAQIKKVTRHGDPAQLICKEAQDGNIDLIIMGTRGMGLMSEVFLGSVSHDVIQQAVCPVMVVK</sequence>
<dbReference type="Proteomes" id="UP001519288">
    <property type="component" value="Unassembled WGS sequence"/>
</dbReference>
<dbReference type="SUPFAM" id="SSF52402">
    <property type="entry name" value="Adenine nucleotide alpha hydrolases-like"/>
    <property type="match status" value="1"/>
</dbReference>
<dbReference type="InterPro" id="IPR014729">
    <property type="entry name" value="Rossmann-like_a/b/a_fold"/>
</dbReference>
<accession>A0ABS4JHM7</accession>
<name>A0ABS4JHM7_9BACL</name>
<dbReference type="InterPro" id="IPR006015">
    <property type="entry name" value="Universal_stress_UspA"/>
</dbReference>
<dbReference type="Pfam" id="PF00582">
    <property type="entry name" value="Usp"/>
    <property type="match status" value="1"/>
</dbReference>
<evidence type="ECO:0000313" key="4">
    <source>
        <dbReference type="Proteomes" id="UP001519288"/>
    </source>
</evidence>
<evidence type="ECO:0000259" key="2">
    <source>
        <dbReference type="Pfam" id="PF00582"/>
    </source>
</evidence>
<gene>
    <name evidence="3" type="ORF">J2Z69_002271</name>
</gene>
<organism evidence="3 4">
    <name type="scientific">Paenibacillus shirakamiensis</name>
    <dbReference type="NCBI Taxonomy" id="1265935"/>
    <lineage>
        <taxon>Bacteria</taxon>
        <taxon>Bacillati</taxon>
        <taxon>Bacillota</taxon>
        <taxon>Bacilli</taxon>
        <taxon>Bacillales</taxon>
        <taxon>Paenibacillaceae</taxon>
        <taxon>Paenibacillus</taxon>
    </lineage>
</organism>
<keyword evidence="4" id="KW-1185">Reference proteome</keyword>
<comment type="similarity">
    <text evidence="1">Belongs to the universal stress protein A family.</text>
</comment>
<dbReference type="PRINTS" id="PR01438">
    <property type="entry name" value="UNVRSLSTRESS"/>
</dbReference>
<reference evidence="3 4" key="1">
    <citation type="submission" date="2021-03" db="EMBL/GenBank/DDBJ databases">
        <title>Genomic Encyclopedia of Type Strains, Phase IV (KMG-IV): sequencing the most valuable type-strain genomes for metagenomic binning, comparative biology and taxonomic classification.</title>
        <authorList>
            <person name="Goeker M."/>
        </authorList>
    </citation>
    <scope>NUCLEOTIDE SEQUENCE [LARGE SCALE GENOMIC DNA]</scope>
    <source>
        <strain evidence="3 4">DSM 26806</strain>
    </source>
</reference>